<comment type="similarity">
    <text evidence="1">Belongs to the ABC transporter superfamily.</text>
</comment>
<dbReference type="PROSITE" id="PS50893">
    <property type="entry name" value="ABC_TRANSPORTER_2"/>
    <property type="match status" value="1"/>
</dbReference>
<dbReference type="GO" id="GO:0016887">
    <property type="term" value="F:ATP hydrolysis activity"/>
    <property type="evidence" value="ECO:0007669"/>
    <property type="project" value="InterPro"/>
</dbReference>
<gene>
    <name evidence="6" type="ORF">NIASO_11555</name>
</gene>
<dbReference type="InterPro" id="IPR003439">
    <property type="entry name" value="ABC_transporter-like_ATP-bd"/>
</dbReference>
<dbReference type="Gene3D" id="3.40.50.300">
    <property type="entry name" value="P-loop containing nucleotide triphosphate hydrolases"/>
    <property type="match status" value="1"/>
</dbReference>
<dbReference type="InterPro" id="IPR017871">
    <property type="entry name" value="ABC_transporter-like_CS"/>
</dbReference>
<dbReference type="InterPro" id="IPR027417">
    <property type="entry name" value="P-loop_NTPase"/>
</dbReference>
<dbReference type="RefSeq" id="WP_008585671.1">
    <property type="nucleotide sequence ID" value="NZ_CP007035.1"/>
</dbReference>
<dbReference type="SMART" id="SM00382">
    <property type="entry name" value="AAA"/>
    <property type="match status" value="1"/>
</dbReference>
<dbReference type="GO" id="GO:0005524">
    <property type="term" value="F:ATP binding"/>
    <property type="evidence" value="ECO:0007669"/>
    <property type="project" value="UniProtKB-KW"/>
</dbReference>
<dbReference type="Proteomes" id="UP000003586">
    <property type="component" value="Chromosome"/>
</dbReference>
<evidence type="ECO:0000256" key="1">
    <source>
        <dbReference type="ARBA" id="ARBA00005417"/>
    </source>
</evidence>
<evidence type="ECO:0000256" key="2">
    <source>
        <dbReference type="ARBA" id="ARBA00022448"/>
    </source>
</evidence>
<dbReference type="InterPro" id="IPR003593">
    <property type="entry name" value="AAA+_ATPase"/>
</dbReference>
<feature type="domain" description="ABC transporter" evidence="5">
    <location>
        <begin position="4"/>
        <end position="227"/>
    </location>
</feature>
<keyword evidence="7" id="KW-1185">Reference proteome</keyword>
<organism evidence="6 7">
    <name type="scientific">Niabella soli DSM 19437</name>
    <dbReference type="NCBI Taxonomy" id="929713"/>
    <lineage>
        <taxon>Bacteria</taxon>
        <taxon>Pseudomonadati</taxon>
        <taxon>Bacteroidota</taxon>
        <taxon>Chitinophagia</taxon>
        <taxon>Chitinophagales</taxon>
        <taxon>Chitinophagaceae</taxon>
        <taxon>Niabella</taxon>
    </lineage>
</organism>
<protein>
    <submittedName>
        <fullName evidence="6">ABC transporter ATP-binding protein</fullName>
    </submittedName>
</protein>
<name>W0EXY2_9BACT</name>
<dbReference type="PANTHER" id="PTHR43335:SF2">
    <property type="entry name" value="ABC TRANSPORTER, ATP-BINDING PROTEIN"/>
    <property type="match status" value="1"/>
</dbReference>
<keyword evidence="3" id="KW-0547">Nucleotide-binding</keyword>
<keyword evidence="4 6" id="KW-0067">ATP-binding</keyword>
<evidence type="ECO:0000259" key="5">
    <source>
        <dbReference type="PROSITE" id="PS50893"/>
    </source>
</evidence>
<evidence type="ECO:0000256" key="3">
    <source>
        <dbReference type="ARBA" id="ARBA00022741"/>
    </source>
</evidence>
<dbReference type="HOGENOM" id="CLU_000604_1_2_10"/>
<dbReference type="OrthoDB" id="9785229at2"/>
<dbReference type="eggNOG" id="COG1131">
    <property type="taxonomic scope" value="Bacteria"/>
</dbReference>
<reference evidence="6 7" key="1">
    <citation type="submission" date="2013-12" db="EMBL/GenBank/DDBJ databases">
        <authorList>
            <consortium name="DOE Joint Genome Institute"/>
            <person name="Eisen J."/>
            <person name="Huntemann M."/>
            <person name="Han J."/>
            <person name="Chen A."/>
            <person name="Kyrpides N."/>
            <person name="Mavromatis K."/>
            <person name="Markowitz V."/>
            <person name="Palaniappan K."/>
            <person name="Ivanova N."/>
            <person name="Schaumberg A."/>
            <person name="Pati A."/>
            <person name="Liolios K."/>
            <person name="Nordberg H.P."/>
            <person name="Cantor M.N."/>
            <person name="Hua S.X."/>
            <person name="Woyke T."/>
        </authorList>
    </citation>
    <scope>NUCLEOTIDE SEQUENCE [LARGE SCALE GENOMIC DNA]</scope>
    <source>
        <strain evidence="7">DSM 19437</strain>
    </source>
</reference>
<dbReference type="PANTHER" id="PTHR43335">
    <property type="entry name" value="ABC TRANSPORTER, ATP-BINDING PROTEIN"/>
    <property type="match status" value="1"/>
</dbReference>
<dbReference type="AlphaFoldDB" id="W0EXY2"/>
<evidence type="ECO:0000313" key="6">
    <source>
        <dbReference type="EMBL" id="AHF15617.1"/>
    </source>
</evidence>
<dbReference type="EMBL" id="CP007035">
    <property type="protein sequence ID" value="AHF15617.1"/>
    <property type="molecule type" value="Genomic_DNA"/>
</dbReference>
<evidence type="ECO:0000313" key="7">
    <source>
        <dbReference type="Proteomes" id="UP000003586"/>
    </source>
</evidence>
<dbReference type="Pfam" id="PF00005">
    <property type="entry name" value="ABC_tran"/>
    <property type="match status" value="1"/>
</dbReference>
<evidence type="ECO:0000256" key="4">
    <source>
        <dbReference type="ARBA" id="ARBA00022840"/>
    </source>
</evidence>
<accession>W0EXY2</accession>
<dbReference type="KEGG" id="nso:NIASO_11555"/>
<keyword evidence="2" id="KW-0813">Transport</keyword>
<sequence>MSILTTSELSKRYKTVQALNLVNITIPKGCVYGILGPNGSGKTTLLGIVMDVLKATSGAYLWNGQPGSDAQRKRIGTLLETPNFYPYLSAERNLEIAAAIKGYNKSDIPRVLKIVNLFERKDSAFSTYSLGMKQRLAIAAALLGDPEVLVFDEPTNGLDPAGIAEIRQLILALHTSGKTIIMASHILDEVEKVCTHVTIIQKGTIKASGTVAEVLHAGEQQNETLIEIAAGDLAQLQTVAPGLPGLKTAVLKQDFLLLHCTATITPEAINKFFFEKGIILSYLSIKKKNLEARFLEITGTTSDR</sequence>
<dbReference type="SUPFAM" id="SSF52540">
    <property type="entry name" value="P-loop containing nucleoside triphosphate hydrolases"/>
    <property type="match status" value="1"/>
</dbReference>
<dbReference type="STRING" id="929713.NIASO_11555"/>
<proteinExistence type="inferred from homology"/>
<dbReference type="PROSITE" id="PS00211">
    <property type="entry name" value="ABC_TRANSPORTER_1"/>
    <property type="match status" value="1"/>
</dbReference>